<evidence type="ECO:0000313" key="3">
    <source>
        <dbReference type="Proteomes" id="UP000069697"/>
    </source>
</evidence>
<evidence type="ECO:0000256" key="1">
    <source>
        <dbReference type="SAM" id="Phobius"/>
    </source>
</evidence>
<reference evidence="3" key="2">
    <citation type="submission" date="2016-01" db="EMBL/GenBank/DDBJ databases">
        <title>Draft Genome Sequence of Paenibacillus amylolyticus Heshi-A3 that Was Isolated from Fermented Rice Bran with Aging Salted Mackerel, Which Was Named Heshiko as Traditional Fermented Seafood in Japan.</title>
        <authorList>
            <person name="Akuzawa S."/>
            <person name="Nakagawa J."/>
            <person name="Kanekatsu T."/>
            <person name="Kubota E."/>
            <person name="Ohtake R."/>
            <person name="Suzuki T."/>
            <person name="Kanesaki Y."/>
        </authorList>
    </citation>
    <scope>NUCLEOTIDE SEQUENCE [LARGE SCALE GENOMIC DNA]</scope>
    <source>
        <strain evidence="3">Heshi-A3</strain>
    </source>
</reference>
<dbReference type="InterPro" id="IPR025699">
    <property type="entry name" value="ABC2_memb-like"/>
</dbReference>
<feature type="transmembrane region" description="Helical" evidence="1">
    <location>
        <begin position="146"/>
        <end position="171"/>
    </location>
</feature>
<keyword evidence="1" id="KW-0812">Transmembrane</keyword>
<name>A0A100VLQ1_PAEAM</name>
<comment type="caution">
    <text evidence="2">The sequence shown here is derived from an EMBL/GenBank/DDBJ whole genome shotgun (WGS) entry which is preliminary data.</text>
</comment>
<organism evidence="2 3">
    <name type="scientific">Paenibacillus amylolyticus</name>
    <dbReference type="NCBI Taxonomy" id="1451"/>
    <lineage>
        <taxon>Bacteria</taxon>
        <taxon>Bacillati</taxon>
        <taxon>Bacillota</taxon>
        <taxon>Bacilli</taxon>
        <taxon>Bacillales</taxon>
        <taxon>Paenibacillaceae</taxon>
        <taxon>Paenibacillus</taxon>
    </lineage>
</organism>
<accession>A0A100VLQ1</accession>
<keyword evidence="1" id="KW-0472">Membrane</keyword>
<reference evidence="2 3" key="1">
    <citation type="journal article" date="2016" name="Genome Announc.">
        <title>Draft Genome Sequence of Paenibacillus amylolyticus Heshi-A3, Isolated from Fermented Rice Bran in a Japanese Fermented Seafood Dish.</title>
        <authorList>
            <person name="Akuzawa S."/>
            <person name="Nagaoka J."/>
            <person name="Kanekatsu M."/>
            <person name="Kubota E."/>
            <person name="Ohtake R."/>
            <person name="Suzuki T."/>
            <person name="Kanesaki Y."/>
        </authorList>
    </citation>
    <scope>NUCLEOTIDE SEQUENCE [LARGE SCALE GENOMIC DNA]</scope>
    <source>
        <strain evidence="2 3">Heshi-A3</strain>
    </source>
</reference>
<dbReference type="Pfam" id="PF13346">
    <property type="entry name" value="ABC2_membrane_5"/>
    <property type="match status" value="1"/>
</dbReference>
<dbReference type="RefSeq" id="WP_062834672.1">
    <property type="nucleotide sequence ID" value="NZ_BCNV01000001.1"/>
</dbReference>
<protein>
    <recommendedName>
        <fullName evidence="4">ABC-2 transporter permease</fullName>
    </recommendedName>
</protein>
<dbReference type="EMBL" id="BCNV01000001">
    <property type="protein sequence ID" value="GAS82061.1"/>
    <property type="molecule type" value="Genomic_DNA"/>
</dbReference>
<dbReference type="Proteomes" id="UP000069697">
    <property type="component" value="Unassembled WGS sequence"/>
</dbReference>
<keyword evidence="1" id="KW-1133">Transmembrane helix</keyword>
<sequence>MRGLMLKDFYAIKDALLIPLLLMVVIGIVLSVVSSPWLLIVIAGTSFGMMAVMSIQNDKTAQWDKFCATLPVSRIQSASSKYGLYVLLSLFGILIATIICVIASMILSSFELSAVYVNVSFALILAFLPASVNIPSSFLLDGEKSIAGIILSYVVTALAIAGLRTLLGYYMNIEENLLLVYGIVAAFSVVVYILSWILCPRWLSHKEL</sequence>
<proteinExistence type="predicted"/>
<evidence type="ECO:0008006" key="4">
    <source>
        <dbReference type="Google" id="ProtNLM"/>
    </source>
</evidence>
<feature type="transmembrane region" description="Helical" evidence="1">
    <location>
        <begin position="84"/>
        <end position="107"/>
    </location>
</feature>
<gene>
    <name evidence="2" type="ORF">PAHA3_2135</name>
</gene>
<evidence type="ECO:0000313" key="2">
    <source>
        <dbReference type="EMBL" id="GAS82061.1"/>
    </source>
</evidence>
<dbReference type="AlphaFoldDB" id="A0A100VLQ1"/>
<feature type="transmembrane region" description="Helical" evidence="1">
    <location>
        <begin position="177"/>
        <end position="199"/>
    </location>
</feature>
<feature type="transmembrane region" description="Helical" evidence="1">
    <location>
        <begin position="113"/>
        <end position="134"/>
    </location>
</feature>